<keyword evidence="2" id="KW-0808">Transferase</keyword>
<evidence type="ECO:0000313" key="6">
    <source>
        <dbReference type="Proteomes" id="UP001560267"/>
    </source>
</evidence>
<keyword evidence="1 5" id="KW-0489">Methyltransferase</keyword>
<evidence type="ECO:0000256" key="1">
    <source>
        <dbReference type="ARBA" id="ARBA00022603"/>
    </source>
</evidence>
<proteinExistence type="predicted"/>
<dbReference type="InterPro" id="IPR002941">
    <property type="entry name" value="DNA_methylase_N4/N6"/>
</dbReference>
<dbReference type="PANTHER" id="PTHR13370">
    <property type="entry name" value="RNA METHYLASE-RELATED"/>
    <property type="match status" value="1"/>
</dbReference>
<dbReference type="EMBL" id="JBFSHR010000067">
    <property type="protein sequence ID" value="MEX6430632.1"/>
    <property type="molecule type" value="Genomic_DNA"/>
</dbReference>
<dbReference type="InterPro" id="IPR029063">
    <property type="entry name" value="SAM-dependent_MTases_sf"/>
</dbReference>
<feature type="domain" description="DNA methylase N-4/N-6" evidence="4">
    <location>
        <begin position="119"/>
        <end position="343"/>
    </location>
</feature>
<dbReference type="SUPFAM" id="SSF53335">
    <property type="entry name" value="S-adenosyl-L-methionine-dependent methyltransferases"/>
    <property type="match status" value="1"/>
</dbReference>
<organism evidence="5 6">
    <name type="scientific">Ferrimicrobium acidiphilum</name>
    <dbReference type="NCBI Taxonomy" id="121039"/>
    <lineage>
        <taxon>Bacteria</taxon>
        <taxon>Bacillati</taxon>
        <taxon>Actinomycetota</taxon>
        <taxon>Acidimicrobiia</taxon>
        <taxon>Acidimicrobiales</taxon>
        <taxon>Acidimicrobiaceae</taxon>
        <taxon>Ferrimicrobium</taxon>
    </lineage>
</organism>
<dbReference type="InterPro" id="IPR002295">
    <property type="entry name" value="N4/N6-MTase_EcoPI_Mod-like"/>
</dbReference>
<evidence type="ECO:0000256" key="2">
    <source>
        <dbReference type="ARBA" id="ARBA00022679"/>
    </source>
</evidence>
<sequence length="672" mass="75965">MQLSERDKQLVIGCIEKGESIPARFRLSLFDDVPATELVWPGKTTNTEQTVLPFQSIEQIDEPRSEAVEKLDLFTMNSLNGRQAGGWTNKLIWGDNKLILSSLVNGPLRDEIEAAGGLKLVYIDPPYDVGADFSLNIDIGEDSVTKLPSIIEEVAYRDTWGIAGERYAAMLSERLRLIHSLLADDGTIYVHCDWRVNALVRFLLDEIFGPEHILNHIAWLYGLGGSSNRYWPRKHDDILWFCKTKDAYYFEAAKITATSQRMKGQDKKAPDYWDIPSINNMAEERISYPTQKPEQLLERIIASSSQKGDLIADFFCGSGTTMAVAERLERKWIGADLGRFAIHTTRKRLIGVQRELKKSGRSYRAFEILNLGKYERQYFLGVDPSQPEDVRGEQSRSKEEAYLDLILTAYAAKRSKQTPPFHGIKGSTAVLVGPIDAPVTQSTVRNSVAAAKRLDITKVDILGFEFEMGIKPAMQDDAREQGVTLALRYIPNDVFDKRAIEKGQVKFYDVAYVELNIKWQGTAVIVELADFGVFYRQEDADVAAAQLRTGGSKVVVDQGQIVRLSKDKSGNVTHEVLTGVWTDWIDYWAVDFDYGSQKEVIRVIEDEKEKQIWTGGFLFQNEWQSFRTRKDRDLELACVPHDYEASGSYKLAVKVIDIFGNDTTKVIPVQVP</sequence>
<dbReference type="Gene3D" id="3.40.50.150">
    <property type="entry name" value="Vaccinia Virus protein VP39"/>
    <property type="match status" value="1"/>
</dbReference>
<dbReference type="Proteomes" id="UP001560267">
    <property type="component" value="Unassembled WGS sequence"/>
</dbReference>
<evidence type="ECO:0000259" key="4">
    <source>
        <dbReference type="Pfam" id="PF01555"/>
    </source>
</evidence>
<dbReference type="GO" id="GO:0008168">
    <property type="term" value="F:methyltransferase activity"/>
    <property type="evidence" value="ECO:0007669"/>
    <property type="project" value="UniProtKB-KW"/>
</dbReference>
<dbReference type="Pfam" id="PF01555">
    <property type="entry name" value="N6_N4_Mtase"/>
    <property type="match status" value="1"/>
</dbReference>
<comment type="caution">
    <text evidence="5">The sequence shown here is derived from an EMBL/GenBank/DDBJ whole genome shotgun (WGS) entry which is preliminary data.</text>
</comment>
<dbReference type="GO" id="GO:0032259">
    <property type="term" value="P:methylation"/>
    <property type="evidence" value="ECO:0007669"/>
    <property type="project" value="UniProtKB-KW"/>
</dbReference>
<name>A0ABV3Y506_9ACTN</name>
<dbReference type="RefSeq" id="WP_369084890.1">
    <property type="nucleotide sequence ID" value="NZ_JBFSHR010000067.1"/>
</dbReference>
<dbReference type="PANTHER" id="PTHR13370:SF24">
    <property type="entry name" value="TYPE III RESTRICTION-MODIFICATION ENZYME STYLTI MOD SUBUNIT"/>
    <property type="match status" value="1"/>
</dbReference>
<reference evidence="5 6" key="1">
    <citation type="submission" date="2024-07" db="EMBL/GenBank/DDBJ databases">
        <title>Draft Genome Sequence of Ferrimicrobium acidiphilum Strain YE2023, Isolated from a Pulp of Bioleach Reactor.</title>
        <authorList>
            <person name="Elkina Y.A."/>
            <person name="Bulaeva A.G."/>
            <person name="Beletsky A.V."/>
            <person name="Mardanov A.V."/>
        </authorList>
    </citation>
    <scope>NUCLEOTIDE SEQUENCE [LARGE SCALE GENOMIC DNA]</scope>
    <source>
        <strain evidence="5 6">YE2023</strain>
    </source>
</reference>
<gene>
    <name evidence="5" type="ORF">AB6A68_12420</name>
</gene>
<evidence type="ECO:0000313" key="5">
    <source>
        <dbReference type="EMBL" id="MEX6430632.1"/>
    </source>
</evidence>
<keyword evidence="3" id="KW-0949">S-adenosyl-L-methionine</keyword>
<evidence type="ECO:0000256" key="3">
    <source>
        <dbReference type="ARBA" id="ARBA00022691"/>
    </source>
</evidence>
<accession>A0ABV3Y506</accession>
<dbReference type="PRINTS" id="PR00506">
    <property type="entry name" value="D21N6MTFRASE"/>
</dbReference>
<keyword evidence="6" id="KW-1185">Reference proteome</keyword>
<protein>
    <submittedName>
        <fullName evidence="5">DNA methyltransferase</fullName>
    </submittedName>
</protein>